<organism evidence="1">
    <name type="scientific">Klosneuvirus KNV1</name>
    <dbReference type="NCBI Taxonomy" id="1977640"/>
    <lineage>
        <taxon>Viruses</taxon>
        <taxon>Varidnaviria</taxon>
        <taxon>Bamfordvirae</taxon>
        <taxon>Nucleocytoviricota</taxon>
        <taxon>Megaviricetes</taxon>
        <taxon>Imitervirales</taxon>
        <taxon>Mimiviridae</taxon>
        <taxon>Klosneuvirinae</taxon>
        <taxon>Klosneuvirus</taxon>
    </lineage>
</organism>
<protein>
    <submittedName>
        <fullName evidence="1">Uncharacterized protein</fullName>
    </submittedName>
</protein>
<accession>A0A1V0SL17</accession>
<evidence type="ECO:0000313" key="1">
    <source>
        <dbReference type="EMBL" id="ARF12361.1"/>
    </source>
</evidence>
<proteinExistence type="predicted"/>
<reference evidence="1" key="1">
    <citation type="journal article" date="2017" name="Science">
        <title>Giant viruses with an expanded complement of translation system components.</title>
        <authorList>
            <person name="Schulz F."/>
            <person name="Yutin N."/>
            <person name="Ivanova N.N."/>
            <person name="Ortega D.R."/>
            <person name="Lee T.K."/>
            <person name="Vierheilig J."/>
            <person name="Daims H."/>
            <person name="Horn M."/>
            <person name="Wagner M."/>
            <person name="Jensen G.J."/>
            <person name="Kyrpides N.C."/>
            <person name="Koonin E.V."/>
            <person name="Woyke T."/>
        </authorList>
    </citation>
    <scope>NUCLEOTIDE SEQUENCE</scope>
    <source>
        <strain evidence="1">KNV1</strain>
    </source>
</reference>
<sequence>MNVFIIILFFAFMGLLTTGSSIGLTFGAVTGLFIGVSFNVSYKACQCCLT</sequence>
<name>A0A1V0SL17_9VIRU</name>
<gene>
    <name evidence="1" type="ORF">Klosneuvirus_5_31</name>
</gene>
<dbReference type="EMBL" id="KY684112">
    <property type="protein sequence ID" value="ARF12361.1"/>
    <property type="molecule type" value="Genomic_DNA"/>
</dbReference>